<dbReference type="PANTHER" id="PTHR30055">
    <property type="entry name" value="HTH-TYPE TRANSCRIPTIONAL REGULATOR RUTR"/>
    <property type="match status" value="1"/>
</dbReference>
<dbReference type="SUPFAM" id="SSF46689">
    <property type="entry name" value="Homeodomain-like"/>
    <property type="match status" value="1"/>
</dbReference>
<gene>
    <name evidence="6" type="ORF">GY22_07190</name>
</gene>
<evidence type="ECO:0000256" key="1">
    <source>
        <dbReference type="ARBA" id="ARBA00023015"/>
    </source>
</evidence>
<proteinExistence type="predicted"/>
<dbReference type="PROSITE" id="PS50977">
    <property type="entry name" value="HTH_TETR_2"/>
    <property type="match status" value="1"/>
</dbReference>
<keyword evidence="3" id="KW-0804">Transcription</keyword>
<feature type="DNA-binding region" description="H-T-H motif" evidence="4">
    <location>
        <begin position="34"/>
        <end position="53"/>
    </location>
</feature>
<dbReference type="InterPro" id="IPR009057">
    <property type="entry name" value="Homeodomain-like_sf"/>
</dbReference>
<dbReference type="SUPFAM" id="SSF48498">
    <property type="entry name" value="Tetracyclin repressor-like, C-terminal domain"/>
    <property type="match status" value="1"/>
</dbReference>
<evidence type="ECO:0000259" key="5">
    <source>
        <dbReference type="PROSITE" id="PS50977"/>
    </source>
</evidence>
<comment type="caution">
    <text evidence="6">The sequence shown here is derived from an EMBL/GenBank/DDBJ whole genome shotgun (WGS) entry which is preliminary data.</text>
</comment>
<accession>A0A0A6VUL0</accession>
<dbReference type="InterPro" id="IPR050109">
    <property type="entry name" value="HTH-type_TetR-like_transc_reg"/>
</dbReference>
<dbReference type="OrthoDB" id="3173376at2"/>
<dbReference type="AlphaFoldDB" id="A0A0A6VUL0"/>
<reference evidence="6 7" key="1">
    <citation type="journal article" date="2003" name="Int. J. Syst. Evol. Microbiol.">
        <title>Kocuria polaris sp. nov., an orange-pigmented psychrophilic bacterium isolated from an Antarctic cyanobacterial mat sample.</title>
        <authorList>
            <person name="Reddy G.S."/>
            <person name="Prakash J.S."/>
            <person name="Prabahar V."/>
            <person name="Matsumoto G.I."/>
            <person name="Stackebrandt E."/>
            <person name="Shivaji S."/>
        </authorList>
    </citation>
    <scope>NUCLEOTIDE SEQUENCE [LARGE SCALE GENOMIC DNA]</scope>
    <source>
        <strain evidence="6 7">CMS 76or</strain>
    </source>
</reference>
<evidence type="ECO:0000313" key="7">
    <source>
        <dbReference type="Proteomes" id="UP000030466"/>
    </source>
</evidence>
<dbReference type="InterPro" id="IPR001647">
    <property type="entry name" value="HTH_TetR"/>
</dbReference>
<evidence type="ECO:0000256" key="3">
    <source>
        <dbReference type="ARBA" id="ARBA00023163"/>
    </source>
</evidence>
<dbReference type="GO" id="GO:0003700">
    <property type="term" value="F:DNA-binding transcription factor activity"/>
    <property type="evidence" value="ECO:0007669"/>
    <property type="project" value="TreeGrafter"/>
</dbReference>
<dbReference type="PANTHER" id="PTHR30055:SF220">
    <property type="entry name" value="TETR-FAMILY REGULATORY PROTEIN"/>
    <property type="match status" value="1"/>
</dbReference>
<keyword evidence="2 4" id="KW-0238">DNA-binding</keyword>
<keyword evidence="7" id="KW-1185">Reference proteome</keyword>
<sequence>MPRTRDSYHHGDLRRALVDAGLAATRARGAAALGLRDVTRQAGVSPNAAYRHFADRQALLAAVAHEIQDRMAERMRARMPVAGDLDPQDRARLRLRGVGLGYIAFAVAEPGWFATAFFGPGGGPGDVLHDPHDPHDRLPPPFALLVEELDGMVEAGALSRERRDGAEWACWSTVHGFAELVVHGPLRGQSPERVDRWAERVVDDIITGIA</sequence>
<name>A0A0A6VUL0_KOCRO</name>
<feature type="domain" description="HTH tetR-type" evidence="5">
    <location>
        <begin position="11"/>
        <end position="71"/>
    </location>
</feature>
<dbReference type="GO" id="GO:0000976">
    <property type="term" value="F:transcription cis-regulatory region binding"/>
    <property type="evidence" value="ECO:0007669"/>
    <property type="project" value="TreeGrafter"/>
</dbReference>
<dbReference type="Pfam" id="PF13305">
    <property type="entry name" value="TetR_C_33"/>
    <property type="match status" value="1"/>
</dbReference>
<dbReference type="Pfam" id="PF00440">
    <property type="entry name" value="TetR_N"/>
    <property type="match status" value="1"/>
</dbReference>
<dbReference type="InterPro" id="IPR025996">
    <property type="entry name" value="MT1864/Rv1816-like_C"/>
</dbReference>
<keyword evidence="1" id="KW-0805">Transcription regulation</keyword>
<evidence type="ECO:0000256" key="4">
    <source>
        <dbReference type="PROSITE-ProRule" id="PRU00335"/>
    </source>
</evidence>
<organism evidence="6 7">
    <name type="scientific">Kocuria rosea subsp. polaris</name>
    <dbReference type="NCBI Taxonomy" id="136273"/>
    <lineage>
        <taxon>Bacteria</taxon>
        <taxon>Bacillati</taxon>
        <taxon>Actinomycetota</taxon>
        <taxon>Actinomycetes</taxon>
        <taxon>Micrococcales</taxon>
        <taxon>Micrococcaceae</taxon>
        <taxon>Kocuria</taxon>
    </lineage>
</organism>
<dbReference type="RefSeq" id="WP_035925439.1">
    <property type="nucleotide sequence ID" value="NZ_JSUH01000005.1"/>
</dbReference>
<dbReference type="Proteomes" id="UP000030466">
    <property type="component" value="Unassembled WGS sequence"/>
</dbReference>
<dbReference type="EMBL" id="JSUH01000005">
    <property type="protein sequence ID" value="KHD97888.1"/>
    <property type="molecule type" value="Genomic_DNA"/>
</dbReference>
<dbReference type="InterPro" id="IPR036271">
    <property type="entry name" value="Tet_transcr_reg_TetR-rel_C_sf"/>
</dbReference>
<protein>
    <submittedName>
        <fullName evidence="6">TetR family transcriptional regulator</fullName>
    </submittedName>
</protein>
<evidence type="ECO:0000256" key="2">
    <source>
        <dbReference type="ARBA" id="ARBA00023125"/>
    </source>
</evidence>
<dbReference type="Gene3D" id="1.10.357.10">
    <property type="entry name" value="Tetracycline Repressor, domain 2"/>
    <property type="match status" value="1"/>
</dbReference>
<evidence type="ECO:0000313" key="6">
    <source>
        <dbReference type="EMBL" id="KHD97888.1"/>
    </source>
</evidence>